<dbReference type="AlphaFoldDB" id="A0A645EHZ2"/>
<dbReference type="EMBL" id="VSSQ01046795">
    <property type="protein sequence ID" value="MPN00769.1"/>
    <property type="molecule type" value="Genomic_DNA"/>
</dbReference>
<sequence>MQFDAEVEDDFAPRRQPAERRIEVNVALRTGLPGQRGGILHAAQLPDDPDRRNDSADPVVRHGIGIGKFFHDSPGCFL</sequence>
<name>A0A645EHZ2_9ZZZZ</name>
<reference evidence="1" key="1">
    <citation type="submission" date="2019-08" db="EMBL/GenBank/DDBJ databases">
        <authorList>
            <person name="Kucharzyk K."/>
            <person name="Murdoch R.W."/>
            <person name="Higgins S."/>
            <person name="Loffler F."/>
        </authorList>
    </citation>
    <scope>NUCLEOTIDE SEQUENCE</scope>
</reference>
<proteinExistence type="predicted"/>
<evidence type="ECO:0000313" key="1">
    <source>
        <dbReference type="EMBL" id="MPN00769.1"/>
    </source>
</evidence>
<organism evidence="1">
    <name type="scientific">bioreactor metagenome</name>
    <dbReference type="NCBI Taxonomy" id="1076179"/>
    <lineage>
        <taxon>unclassified sequences</taxon>
        <taxon>metagenomes</taxon>
        <taxon>ecological metagenomes</taxon>
    </lineage>
</organism>
<gene>
    <name evidence="1" type="ORF">SDC9_147967</name>
</gene>
<accession>A0A645EHZ2</accession>
<comment type="caution">
    <text evidence="1">The sequence shown here is derived from an EMBL/GenBank/DDBJ whole genome shotgun (WGS) entry which is preliminary data.</text>
</comment>
<protein>
    <submittedName>
        <fullName evidence="1">Uncharacterized protein</fullName>
    </submittedName>
</protein>